<dbReference type="PIRSF" id="PIRSF000446">
    <property type="entry name" value="Mct"/>
    <property type="match status" value="1"/>
</dbReference>
<dbReference type="InterPro" id="IPR050858">
    <property type="entry name" value="Mal-CoA-ACP_Trans/PKS_FabD"/>
</dbReference>
<dbReference type="PANTHER" id="PTHR42681">
    <property type="entry name" value="MALONYL-COA-ACYL CARRIER PROTEIN TRANSACYLASE, MITOCHONDRIAL"/>
    <property type="match status" value="1"/>
</dbReference>
<accession>A0A644YID7</accession>
<protein>
    <recommendedName>
        <fullName evidence="2">[acyl-carrier-protein] S-malonyltransferase</fullName>
        <ecNumber evidence="2">2.3.1.39</ecNumber>
    </recommendedName>
</protein>
<feature type="domain" description="Malonyl-CoA:ACP transacylase (MAT)" evidence="6">
    <location>
        <begin position="7"/>
        <end position="300"/>
    </location>
</feature>
<evidence type="ECO:0000256" key="5">
    <source>
        <dbReference type="ARBA" id="ARBA00048462"/>
    </source>
</evidence>
<gene>
    <name evidence="7" type="primary">fabD_22</name>
    <name evidence="7" type="ORF">SDC9_74867</name>
</gene>
<keyword evidence="4 7" id="KW-0012">Acyltransferase</keyword>
<dbReference type="EC" id="2.3.1.39" evidence="2"/>
<dbReference type="InterPro" id="IPR014043">
    <property type="entry name" value="Acyl_transferase_dom"/>
</dbReference>
<evidence type="ECO:0000256" key="1">
    <source>
        <dbReference type="ARBA" id="ARBA00008217"/>
    </source>
</evidence>
<dbReference type="InterPro" id="IPR001227">
    <property type="entry name" value="Ac_transferase_dom_sf"/>
</dbReference>
<dbReference type="SMART" id="SM00827">
    <property type="entry name" value="PKS_AT"/>
    <property type="match status" value="1"/>
</dbReference>
<dbReference type="SUPFAM" id="SSF55048">
    <property type="entry name" value="Probable ACP-binding domain of malonyl-CoA ACP transacylase"/>
    <property type="match status" value="1"/>
</dbReference>
<comment type="caution">
    <text evidence="7">The sequence shown here is derived from an EMBL/GenBank/DDBJ whole genome shotgun (WGS) entry which is preliminary data.</text>
</comment>
<dbReference type="GO" id="GO:0005829">
    <property type="term" value="C:cytosol"/>
    <property type="evidence" value="ECO:0007669"/>
    <property type="project" value="TreeGrafter"/>
</dbReference>
<dbReference type="PANTHER" id="PTHR42681:SF1">
    <property type="entry name" value="MALONYL-COA-ACYL CARRIER PROTEIN TRANSACYLASE, MITOCHONDRIAL"/>
    <property type="match status" value="1"/>
</dbReference>
<comment type="catalytic activity">
    <reaction evidence="5">
        <text>holo-[ACP] + malonyl-CoA = malonyl-[ACP] + CoA</text>
        <dbReference type="Rhea" id="RHEA:41792"/>
        <dbReference type="Rhea" id="RHEA-COMP:9623"/>
        <dbReference type="Rhea" id="RHEA-COMP:9685"/>
        <dbReference type="ChEBI" id="CHEBI:57287"/>
        <dbReference type="ChEBI" id="CHEBI:57384"/>
        <dbReference type="ChEBI" id="CHEBI:64479"/>
        <dbReference type="ChEBI" id="CHEBI:78449"/>
        <dbReference type="EC" id="2.3.1.39"/>
    </reaction>
</comment>
<evidence type="ECO:0000313" key="7">
    <source>
        <dbReference type="EMBL" id="MPM28345.1"/>
    </source>
</evidence>
<dbReference type="EMBL" id="VSSQ01005229">
    <property type="protein sequence ID" value="MPM28345.1"/>
    <property type="molecule type" value="Genomic_DNA"/>
</dbReference>
<dbReference type="InterPro" id="IPR016035">
    <property type="entry name" value="Acyl_Trfase/lysoPLipase"/>
</dbReference>
<comment type="similarity">
    <text evidence="1">Belongs to the FabD family.</text>
</comment>
<dbReference type="Gene3D" id="3.30.70.250">
    <property type="entry name" value="Malonyl-CoA ACP transacylase, ACP-binding"/>
    <property type="match status" value="1"/>
</dbReference>
<dbReference type="InterPro" id="IPR024925">
    <property type="entry name" value="Malonyl_CoA-ACP_transAc"/>
</dbReference>
<dbReference type="Pfam" id="PF00698">
    <property type="entry name" value="Acyl_transf_1"/>
    <property type="match status" value="1"/>
</dbReference>
<sequence length="313" mass="34029">MAPIIALYPGQGSQKQGMAIDLYQASAKVRNLFELASDIARRNLYALLSEGSEEELTAHAQTAITLASRSAQVRLAELGIQSHVHSGFSLGELSAYASANIFNDETLFTIVQRRTALMDEMSARARETLGELGMAAVIGLDHQTVHQLLLELNLPRLYAANDNAPNQVVVSGLSESIARAKAAFLEKGAKRFIPLKVSGPFHTPFMEEATQPFRTFLDELEMTDPKDLVISSVDGSPITNVRQAREHLSQQLARPVRWTAVMQRINTMAGFDIAEVGSGTVLSGLCKNNGIQSSCLSLGEETTIQAYAKERAV</sequence>
<evidence type="ECO:0000259" key="6">
    <source>
        <dbReference type="SMART" id="SM00827"/>
    </source>
</evidence>
<dbReference type="GO" id="GO:0006633">
    <property type="term" value="P:fatty acid biosynthetic process"/>
    <property type="evidence" value="ECO:0007669"/>
    <property type="project" value="TreeGrafter"/>
</dbReference>
<name>A0A644YID7_9ZZZZ</name>
<organism evidence="7">
    <name type="scientific">bioreactor metagenome</name>
    <dbReference type="NCBI Taxonomy" id="1076179"/>
    <lineage>
        <taxon>unclassified sequences</taxon>
        <taxon>metagenomes</taxon>
        <taxon>ecological metagenomes</taxon>
    </lineage>
</organism>
<dbReference type="Gene3D" id="3.40.366.10">
    <property type="entry name" value="Malonyl-Coenzyme A Acyl Carrier Protein, domain 2"/>
    <property type="match status" value="1"/>
</dbReference>
<reference evidence="7" key="1">
    <citation type="submission" date="2019-08" db="EMBL/GenBank/DDBJ databases">
        <authorList>
            <person name="Kucharzyk K."/>
            <person name="Murdoch R.W."/>
            <person name="Higgins S."/>
            <person name="Loffler F."/>
        </authorList>
    </citation>
    <scope>NUCLEOTIDE SEQUENCE</scope>
</reference>
<evidence type="ECO:0000256" key="2">
    <source>
        <dbReference type="ARBA" id="ARBA00013258"/>
    </source>
</evidence>
<dbReference type="SUPFAM" id="SSF52151">
    <property type="entry name" value="FabD/lysophospholipase-like"/>
    <property type="match status" value="1"/>
</dbReference>
<dbReference type="GO" id="GO:0004314">
    <property type="term" value="F:[acyl-carrier-protein] S-malonyltransferase activity"/>
    <property type="evidence" value="ECO:0007669"/>
    <property type="project" value="UniProtKB-EC"/>
</dbReference>
<proteinExistence type="inferred from homology"/>
<keyword evidence="3 7" id="KW-0808">Transferase</keyword>
<evidence type="ECO:0000256" key="4">
    <source>
        <dbReference type="ARBA" id="ARBA00023315"/>
    </source>
</evidence>
<evidence type="ECO:0000256" key="3">
    <source>
        <dbReference type="ARBA" id="ARBA00022679"/>
    </source>
</evidence>
<dbReference type="AlphaFoldDB" id="A0A644YID7"/>
<dbReference type="InterPro" id="IPR016036">
    <property type="entry name" value="Malonyl_transacylase_ACP-bd"/>
</dbReference>